<reference evidence="1 2" key="1">
    <citation type="submission" date="2018-12" db="EMBL/GenBank/DDBJ databases">
        <authorList>
            <consortium name="Pathogen Informatics"/>
        </authorList>
    </citation>
    <scope>NUCLEOTIDE SEQUENCE [LARGE SCALE GENOMIC DNA]</scope>
    <source>
        <strain evidence="1 2">NCTC13098</strain>
    </source>
</reference>
<name>A0A3P8M2P3_RAOTE</name>
<dbReference type="EMBL" id="LR131271">
    <property type="protein sequence ID" value="VDR27606.1"/>
    <property type="molecule type" value="Genomic_DNA"/>
</dbReference>
<dbReference type="KEGG" id="rtg:NCTC13098_03977"/>
<dbReference type="Proteomes" id="UP000274346">
    <property type="component" value="Chromosome"/>
</dbReference>
<sequence length="106" mass="11774">MSKKRSIGRLISAGKKSPAMLSLQADIEALKIPPRNRAEAKRQLAIRLRLLKSGALNEQSSRELEKKAARDLSLANARRFEEGVVDAVSTEKIALAHKKWRGRTAD</sequence>
<protein>
    <submittedName>
        <fullName evidence="1">Uncharacterized protein</fullName>
    </submittedName>
</protein>
<dbReference type="RefSeq" id="WP_128878315.1">
    <property type="nucleotide sequence ID" value="NZ_JADCSX010000006.1"/>
</dbReference>
<evidence type="ECO:0000313" key="2">
    <source>
        <dbReference type="Proteomes" id="UP000274346"/>
    </source>
</evidence>
<gene>
    <name evidence="1" type="ORF">NCTC13098_03977</name>
</gene>
<dbReference type="AlphaFoldDB" id="A0A3P8M2P3"/>
<evidence type="ECO:0000313" key="1">
    <source>
        <dbReference type="EMBL" id="VDR27606.1"/>
    </source>
</evidence>
<accession>A0A3P8M2P3</accession>
<proteinExistence type="predicted"/>
<organism evidence="1 2">
    <name type="scientific">Raoultella terrigena</name>
    <name type="common">Klebsiella terrigena</name>
    <dbReference type="NCBI Taxonomy" id="577"/>
    <lineage>
        <taxon>Bacteria</taxon>
        <taxon>Pseudomonadati</taxon>
        <taxon>Pseudomonadota</taxon>
        <taxon>Gammaproteobacteria</taxon>
        <taxon>Enterobacterales</taxon>
        <taxon>Enterobacteriaceae</taxon>
        <taxon>Klebsiella/Raoultella group</taxon>
        <taxon>Raoultella</taxon>
    </lineage>
</organism>